<evidence type="ECO:0000259" key="3">
    <source>
        <dbReference type="PROSITE" id="PS50801"/>
    </source>
</evidence>
<dbReference type="Proteomes" id="UP001515943">
    <property type="component" value="Unassembled WGS sequence"/>
</dbReference>
<dbReference type="InterPro" id="IPR036513">
    <property type="entry name" value="STAS_dom_sf"/>
</dbReference>
<name>A0ABX1FKW5_9PSEU</name>
<evidence type="ECO:0000256" key="2">
    <source>
        <dbReference type="RuleBase" id="RU003749"/>
    </source>
</evidence>
<organism evidence="4 5">
    <name type="scientific">Lentzea indica</name>
    <dbReference type="NCBI Taxonomy" id="2604800"/>
    <lineage>
        <taxon>Bacteria</taxon>
        <taxon>Bacillati</taxon>
        <taxon>Actinomycetota</taxon>
        <taxon>Actinomycetes</taxon>
        <taxon>Pseudonocardiales</taxon>
        <taxon>Pseudonocardiaceae</taxon>
        <taxon>Lentzea</taxon>
    </lineage>
</organism>
<evidence type="ECO:0000313" key="5">
    <source>
        <dbReference type="Proteomes" id="UP001515943"/>
    </source>
</evidence>
<accession>A0ABX1FKW5</accession>
<gene>
    <name evidence="4" type="ORF">FXN61_23600</name>
</gene>
<dbReference type="EMBL" id="VSRL01000090">
    <property type="protein sequence ID" value="NKE59631.1"/>
    <property type="molecule type" value="Genomic_DNA"/>
</dbReference>
<reference evidence="4 5" key="1">
    <citation type="submission" date="2019-08" db="EMBL/GenBank/DDBJ databases">
        <title>Lentzea from Indian Himalayas.</title>
        <authorList>
            <person name="Mandal S."/>
            <person name="Mallick Gupta A."/>
            <person name="Maiti P.K."/>
            <person name="Sarkar J."/>
            <person name="Mandal S."/>
        </authorList>
    </citation>
    <scope>NUCLEOTIDE SEQUENCE [LARGE SCALE GENOMIC DNA]</scope>
    <source>
        <strain evidence="4 5">PSKA42</strain>
    </source>
</reference>
<evidence type="ECO:0000256" key="1">
    <source>
        <dbReference type="ARBA" id="ARBA00009013"/>
    </source>
</evidence>
<protein>
    <recommendedName>
        <fullName evidence="2">Anti-sigma factor antagonist</fullName>
    </recommendedName>
</protein>
<dbReference type="Pfam" id="PF01740">
    <property type="entry name" value="STAS"/>
    <property type="match status" value="1"/>
</dbReference>
<proteinExistence type="inferred from homology"/>
<comment type="caution">
    <text evidence="4">The sequence shown here is derived from an EMBL/GenBank/DDBJ whole genome shotgun (WGS) entry which is preliminary data.</text>
</comment>
<dbReference type="NCBIfam" id="TIGR00377">
    <property type="entry name" value="ant_ant_sig"/>
    <property type="match status" value="1"/>
</dbReference>
<dbReference type="Gene3D" id="3.30.750.24">
    <property type="entry name" value="STAS domain"/>
    <property type="match status" value="1"/>
</dbReference>
<keyword evidence="5" id="KW-1185">Reference proteome</keyword>
<evidence type="ECO:0000313" key="4">
    <source>
        <dbReference type="EMBL" id="NKE59631.1"/>
    </source>
</evidence>
<dbReference type="PANTHER" id="PTHR33495">
    <property type="entry name" value="ANTI-SIGMA FACTOR ANTAGONIST TM_1081-RELATED-RELATED"/>
    <property type="match status" value="1"/>
</dbReference>
<dbReference type="PROSITE" id="PS50801">
    <property type="entry name" value="STAS"/>
    <property type="match status" value="1"/>
</dbReference>
<dbReference type="PANTHER" id="PTHR33495:SF2">
    <property type="entry name" value="ANTI-SIGMA FACTOR ANTAGONIST TM_1081-RELATED"/>
    <property type="match status" value="1"/>
</dbReference>
<comment type="similarity">
    <text evidence="1 2">Belongs to the anti-sigma-factor antagonist family.</text>
</comment>
<dbReference type="SUPFAM" id="SSF52091">
    <property type="entry name" value="SpoIIaa-like"/>
    <property type="match status" value="1"/>
</dbReference>
<sequence length="172" mass="18697">MRTSRAFRSSRLPPVVVLPESCQTGAVVTGRPARWFGHELAGGLRAARIGLPLTREKVGRVNELELTADRRGVSTVVQVAGEIDIATAPRFEKFLLDQLETTRTVLMLDLIDVTYLGSAGLSALITVRLECERRQVDLVFAQCSRIVLRAFEVSGTTSVFLGDGGTAHSRSS</sequence>
<dbReference type="InterPro" id="IPR003658">
    <property type="entry name" value="Anti-sigma_ant"/>
</dbReference>
<dbReference type="CDD" id="cd07043">
    <property type="entry name" value="STAS_anti-anti-sigma_factors"/>
    <property type="match status" value="1"/>
</dbReference>
<dbReference type="InterPro" id="IPR002645">
    <property type="entry name" value="STAS_dom"/>
</dbReference>
<feature type="domain" description="STAS" evidence="3">
    <location>
        <begin position="64"/>
        <end position="172"/>
    </location>
</feature>